<proteinExistence type="predicted"/>
<dbReference type="Proteomes" id="UP000577362">
    <property type="component" value="Unassembled WGS sequence"/>
</dbReference>
<evidence type="ECO:0000313" key="2">
    <source>
        <dbReference type="Proteomes" id="UP000577362"/>
    </source>
</evidence>
<organism evidence="1 2">
    <name type="scientific">Chelatococcus caeni</name>
    <dbReference type="NCBI Taxonomy" id="1348468"/>
    <lineage>
        <taxon>Bacteria</taxon>
        <taxon>Pseudomonadati</taxon>
        <taxon>Pseudomonadota</taxon>
        <taxon>Alphaproteobacteria</taxon>
        <taxon>Hyphomicrobiales</taxon>
        <taxon>Chelatococcaceae</taxon>
        <taxon>Chelatococcus</taxon>
    </lineage>
</organism>
<dbReference type="EMBL" id="JACIEN010000003">
    <property type="protein sequence ID" value="MBB4017605.1"/>
    <property type="molecule type" value="Genomic_DNA"/>
</dbReference>
<comment type="caution">
    <text evidence="1">The sequence shown here is derived from an EMBL/GenBank/DDBJ whole genome shotgun (WGS) entry which is preliminary data.</text>
</comment>
<keyword evidence="2" id="KW-1185">Reference proteome</keyword>
<reference evidence="1 2" key="1">
    <citation type="submission" date="2020-08" db="EMBL/GenBank/DDBJ databases">
        <title>Genomic Encyclopedia of Type Strains, Phase IV (KMG-IV): sequencing the most valuable type-strain genomes for metagenomic binning, comparative biology and taxonomic classification.</title>
        <authorList>
            <person name="Goeker M."/>
        </authorList>
    </citation>
    <scope>NUCLEOTIDE SEQUENCE [LARGE SCALE GENOMIC DNA]</scope>
    <source>
        <strain evidence="1 2">DSM 103737</strain>
    </source>
</reference>
<sequence>MSDGSRHPVQRKLLAAFAARGWCGNVRAHELPPDSPYIAYVSVTLGDRPDKQVHGGVAIAKEMADRPDIDACIERRVAALARIMGRLRESRPKESPPLASRNS</sequence>
<protein>
    <submittedName>
        <fullName evidence="1">Uncharacterized protein</fullName>
    </submittedName>
</protein>
<evidence type="ECO:0000313" key="1">
    <source>
        <dbReference type="EMBL" id="MBB4017605.1"/>
    </source>
</evidence>
<accession>A0A840BW78</accession>
<dbReference type="AlphaFoldDB" id="A0A840BW78"/>
<name>A0A840BW78_9HYPH</name>
<gene>
    <name evidence="1" type="ORF">GGR16_002639</name>
</gene>
<dbReference type="RefSeq" id="WP_019403007.1">
    <property type="nucleotide sequence ID" value="NZ_JACIEN010000003.1"/>
</dbReference>